<evidence type="ECO:0000313" key="1">
    <source>
        <dbReference type="EMBL" id="TNN63305.1"/>
    </source>
</evidence>
<protein>
    <submittedName>
        <fullName evidence="1">Uncharacterized protein</fullName>
    </submittedName>
</protein>
<sequence>MGMSANKPVEKELKSCSLSDVCDDMTADIRVVVVYVDAMRHGLLQREEVNWLPLQYICGGCEELVKTPTPLLTLAVAP</sequence>
<evidence type="ECO:0000313" key="2">
    <source>
        <dbReference type="Proteomes" id="UP000314294"/>
    </source>
</evidence>
<reference evidence="1 2" key="1">
    <citation type="submission" date="2019-03" db="EMBL/GenBank/DDBJ databases">
        <title>First draft genome of Liparis tanakae, snailfish: a comprehensive survey of snailfish specific genes.</title>
        <authorList>
            <person name="Kim W."/>
            <person name="Song I."/>
            <person name="Jeong J.-H."/>
            <person name="Kim D."/>
            <person name="Kim S."/>
            <person name="Ryu S."/>
            <person name="Song J.Y."/>
            <person name="Lee S.K."/>
        </authorList>
    </citation>
    <scope>NUCLEOTIDE SEQUENCE [LARGE SCALE GENOMIC DNA]</scope>
    <source>
        <tissue evidence="1">Muscle</tissue>
    </source>
</reference>
<accession>A0A4Z2HDG9</accession>
<organism evidence="1 2">
    <name type="scientific">Liparis tanakae</name>
    <name type="common">Tanaka's snailfish</name>
    <dbReference type="NCBI Taxonomy" id="230148"/>
    <lineage>
        <taxon>Eukaryota</taxon>
        <taxon>Metazoa</taxon>
        <taxon>Chordata</taxon>
        <taxon>Craniata</taxon>
        <taxon>Vertebrata</taxon>
        <taxon>Euteleostomi</taxon>
        <taxon>Actinopterygii</taxon>
        <taxon>Neopterygii</taxon>
        <taxon>Teleostei</taxon>
        <taxon>Neoteleostei</taxon>
        <taxon>Acanthomorphata</taxon>
        <taxon>Eupercaria</taxon>
        <taxon>Perciformes</taxon>
        <taxon>Cottioidei</taxon>
        <taxon>Cottales</taxon>
        <taxon>Liparidae</taxon>
        <taxon>Liparis</taxon>
    </lineage>
</organism>
<name>A0A4Z2HDG9_9TELE</name>
<comment type="caution">
    <text evidence="1">The sequence shown here is derived from an EMBL/GenBank/DDBJ whole genome shotgun (WGS) entry which is preliminary data.</text>
</comment>
<dbReference type="AlphaFoldDB" id="A0A4Z2HDG9"/>
<keyword evidence="2" id="KW-1185">Reference proteome</keyword>
<proteinExistence type="predicted"/>
<dbReference type="Proteomes" id="UP000314294">
    <property type="component" value="Unassembled WGS sequence"/>
</dbReference>
<dbReference type="EMBL" id="SRLO01000276">
    <property type="protein sequence ID" value="TNN63305.1"/>
    <property type="molecule type" value="Genomic_DNA"/>
</dbReference>
<gene>
    <name evidence="1" type="ORF">EYF80_026481</name>
</gene>